<name>A0ACC0JCD3_CHOFU</name>
<organism evidence="1 2">
    <name type="scientific">Choristoneura fumiferana</name>
    <name type="common">Spruce budworm moth</name>
    <name type="synonym">Archips fumiferana</name>
    <dbReference type="NCBI Taxonomy" id="7141"/>
    <lineage>
        <taxon>Eukaryota</taxon>
        <taxon>Metazoa</taxon>
        <taxon>Ecdysozoa</taxon>
        <taxon>Arthropoda</taxon>
        <taxon>Hexapoda</taxon>
        <taxon>Insecta</taxon>
        <taxon>Pterygota</taxon>
        <taxon>Neoptera</taxon>
        <taxon>Endopterygota</taxon>
        <taxon>Lepidoptera</taxon>
        <taxon>Glossata</taxon>
        <taxon>Ditrysia</taxon>
        <taxon>Tortricoidea</taxon>
        <taxon>Tortricidae</taxon>
        <taxon>Tortricinae</taxon>
        <taxon>Choristoneura</taxon>
    </lineage>
</organism>
<reference evidence="1 2" key="1">
    <citation type="journal article" date="2022" name="Genome Biol. Evol.">
        <title>The Spruce Budworm Genome: Reconstructing the Evolutionary History of Antifreeze Proteins.</title>
        <authorList>
            <person name="Beliveau C."/>
            <person name="Gagne P."/>
            <person name="Picq S."/>
            <person name="Vernygora O."/>
            <person name="Keeling C.I."/>
            <person name="Pinkney K."/>
            <person name="Doucet D."/>
            <person name="Wen F."/>
            <person name="Johnston J.S."/>
            <person name="Maaroufi H."/>
            <person name="Boyle B."/>
            <person name="Laroche J."/>
            <person name="Dewar K."/>
            <person name="Juretic N."/>
            <person name="Blackburn G."/>
            <person name="Nisole A."/>
            <person name="Brunet B."/>
            <person name="Brandao M."/>
            <person name="Lumley L."/>
            <person name="Duan J."/>
            <person name="Quan G."/>
            <person name="Lucarotti C.J."/>
            <person name="Roe A.D."/>
            <person name="Sperling F.A.H."/>
            <person name="Levesque R.C."/>
            <person name="Cusson M."/>
        </authorList>
    </citation>
    <scope>NUCLEOTIDE SEQUENCE [LARGE SCALE GENOMIC DNA]</scope>
    <source>
        <strain evidence="1">Glfc:IPQL:Cfum</strain>
    </source>
</reference>
<dbReference type="Proteomes" id="UP001064048">
    <property type="component" value="Chromosome 16"/>
</dbReference>
<evidence type="ECO:0000313" key="2">
    <source>
        <dbReference type="Proteomes" id="UP001064048"/>
    </source>
</evidence>
<proteinExistence type="predicted"/>
<dbReference type="EMBL" id="CM046116">
    <property type="protein sequence ID" value="KAI8421679.1"/>
    <property type="molecule type" value="Genomic_DNA"/>
</dbReference>
<keyword evidence="2" id="KW-1185">Reference proteome</keyword>
<protein>
    <submittedName>
        <fullName evidence="1">Uncharacterized protein</fullName>
    </submittedName>
</protein>
<comment type="caution">
    <text evidence="1">The sequence shown here is derived from an EMBL/GenBank/DDBJ whole genome shotgun (WGS) entry which is preliminary data.</text>
</comment>
<accession>A0ACC0JCD3</accession>
<sequence length="250" mass="27897">MDEAKKNEDGIPPIVATYRLARRTFHHKAAGDIPANINKLKTLMDGLKSEDLGLDRTLTDPATWTDPLGPPYKVIQLYDDPEVDMFILVLRPGFTLPLHDHPHMHGLLKVISGSANVVSFSKFSKQEKNDLSFAVRAKHKMACLAQGFKKRRLFAKVSQDGIQQENDQTSILTPTTSNYHKIEALDAPVAFLDVLAPPYDTHIEGIGPRICRYYKVANTLSNGVVELRETSTPVSTVNYDNVPYLGPKLF</sequence>
<evidence type="ECO:0000313" key="1">
    <source>
        <dbReference type="EMBL" id="KAI8421679.1"/>
    </source>
</evidence>
<gene>
    <name evidence="1" type="ORF">MSG28_009668</name>
</gene>